<proteinExistence type="predicted"/>
<evidence type="ECO:0000256" key="2">
    <source>
        <dbReference type="SAM" id="SignalP"/>
    </source>
</evidence>
<evidence type="ECO:0000259" key="3">
    <source>
        <dbReference type="Pfam" id="PF01551"/>
    </source>
</evidence>
<reference evidence="5" key="2">
    <citation type="journal article" date="2004" name="Mol. Microbiol.">
        <title>Bacterial cell division and the septal ring.</title>
        <authorList>
            <person name="Weiss D.S."/>
        </authorList>
    </citation>
    <scope>NUCLEOTIDE SEQUENCE</scope>
</reference>
<evidence type="ECO:0000256" key="1">
    <source>
        <dbReference type="SAM" id="MobiDB-lite"/>
    </source>
</evidence>
<evidence type="ECO:0000313" key="4">
    <source>
        <dbReference type="Proteomes" id="UP000675920"/>
    </source>
</evidence>
<feature type="compositionally biased region" description="Basic and acidic residues" evidence="1">
    <location>
        <begin position="285"/>
        <end position="302"/>
    </location>
</feature>
<feature type="region of interest" description="Disordered" evidence="1">
    <location>
        <begin position="187"/>
        <end position="210"/>
    </location>
</feature>
<dbReference type="InterPro" id="IPR011055">
    <property type="entry name" value="Dup_hybrid_motif"/>
</dbReference>
<keyword evidence="2" id="KW-0732">Signal</keyword>
<dbReference type="PANTHER" id="PTHR21666:SF270">
    <property type="entry name" value="MUREIN HYDROLASE ACTIVATOR ENVC"/>
    <property type="match status" value="1"/>
</dbReference>
<keyword evidence="4" id="KW-1185">Reference proteome</keyword>
<dbReference type="RefSeq" id="WP_051378867.1">
    <property type="nucleotide sequence ID" value="NZ_AXWS01000015.1"/>
</dbReference>
<dbReference type="Proteomes" id="UP000675920">
    <property type="component" value="Unplaced"/>
</dbReference>
<keyword evidence="5" id="KW-0378">Hydrolase</keyword>
<feature type="compositionally biased region" description="Basic and acidic residues" evidence="1">
    <location>
        <begin position="187"/>
        <end position="209"/>
    </location>
</feature>
<organism evidence="4 5">
    <name type="scientific">Derxia gummosa DSM 723</name>
    <dbReference type="NCBI Taxonomy" id="1121388"/>
    <lineage>
        <taxon>Bacteria</taxon>
        <taxon>Pseudomonadati</taxon>
        <taxon>Pseudomonadota</taxon>
        <taxon>Betaproteobacteria</taxon>
        <taxon>Burkholderiales</taxon>
        <taxon>Alcaligenaceae</taxon>
        <taxon>Derxia</taxon>
    </lineage>
</organism>
<dbReference type="Pfam" id="PF01551">
    <property type="entry name" value="Peptidase_M23"/>
    <property type="match status" value="1"/>
</dbReference>
<dbReference type="Gene3D" id="2.70.70.10">
    <property type="entry name" value="Glucose Permease (Domain IIA)"/>
    <property type="match status" value="1"/>
</dbReference>
<dbReference type="InterPro" id="IPR016047">
    <property type="entry name" value="M23ase_b-sheet_dom"/>
</dbReference>
<dbReference type="EC" id="3.4.-.-" evidence="5"/>
<name>A0A8B6X902_9BURK</name>
<feature type="domain" description="M23ase beta-sheet core" evidence="3">
    <location>
        <begin position="381"/>
        <end position="475"/>
    </location>
</feature>
<sequence length="480" mass="51390">MFAFALVAGGPGLAAAAPAVSIPAPAPVGATAEQRRAAQSEAGELRDRIQSLKRDLSKAESDRSEARDALRESEGAISEANRKLRDLDQRQRDAETALAAAEAERTRVEAAIGDNRARLARLSRAEYTQGRTSPWQLLLSGENPNTTGRNLALLGYVGRAQQKLITQLEADEARLATLAETQRQRRDELAQIRGQQESERNALEREKQARSATLARVSAKLEEQRKQVGALERDAERLNGLIDKLGKVIAEEERKERERLAAEKRRAEEAARLAAAEAAKRALAEKEAARRRAEAEAREARARQQAAAAGAPMPAPAPASVPAPPPVHAPEPAPAPPPPPAPSIAMLPDGSAFEALRGRLAQPAPGEITGRFGRPRDGGSVWKGIFIAAPTGAEVHAVARGRVVFADWLRGFGNIVIVDHGGQYLSIYAGNESNFKTAGQTVNAGETIASVGATGGAERPGLYFELRRAGQPFDPSGWLR</sequence>
<evidence type="ECO:0000313" key="5">
    <source>
        <dbReference type="RefSeq" id="WP_051378867.1"/>
    </source>
</evidence>
<dbReference type="AlphaFoldDB" id="A0A8B6X902"/>
<feature type="region of interest" description="Disordered" evidence="1">
    <location>
        <begin position="31"/>
        <end position="74"/>
    </location>
</feature>
<feature type="compositionally biased region" description="Pro residues" evidence="1">
    <location>
        <begin position="313"/>
        <end position="342"/>
    </location>
</feature>
<feature type="region of interest" description="Disordered" evidence="1">
    <location>
        <begin position="285"/>
        <end position="347"/>
    </location>
</feature>
<reference evidence="5" key="3">
    <citation type="submission" date="2025-08" db="UniProtKB">
        <authorList>
            <consortium name="RefSeq"/>
        </authorList>
    </citation>
    <scope>IDENTIFICATION</scope>
</reference>
<dbReference type="PANTHER" id="PTHR21666">
    <property type="entry name" value="PEPTIDASE-RELATED"/>
    <property type="match status" value="1"/>
</dbReference>
<accession>A0A8B6X902</accession>
<dbReference type="InterPro" id="IPR050570">
    <property type="entry name" value="Cell_wall_metabolism_enzyme"/>
</dbReference>
<dbReference type="CDD" id="cd12797">
    <property type="entry name" value="M23_peptidase"/>
    <property type="match status" value="1"/>
</dbReference>
<feature type="chain" id="PRO_5034254012" evidence="2">
    <location>
        <begin position="17"/>
        <end position="480"/>
    </location>
</feature>
<feature type="compositionally biased region" description="Basic and acidic residues" evidence="1">
    <location>
        <begin position="33"/>
        <end position="74"/>
    </location>
</feature>
<dbReference type="GO" id="GO:0004222">
    <property type="term" value="F:metalloendopeptidase activity"/>
    <property type="evidence" value="ECO:0007669"/>
    <property type="project" value="TreeGrafter"/>
</dbReference>
<dbReference type="SUPFAM" id="SSF51261">
    <property type="entry name" value="Duplicated hybrid motif"/>
    <property type="match status" value="1"/>
</dbReference>
<feature type="compositionally biased region" description="Low complexity" evidence="1">
    <location>
        <begin position="303"/>
        <end position="312"/>
    </location>
</feature>
<dbReference type="Gene3D" id="6.10.250.3150">
    <property type="match status" value="1"/>
</dbReference>
<dbReference type="FunFam" id="2.70.70.10:FF:000003">
    <property type="entry name" value="Murein hydrolase activator EnvC"/>
    <property type="match status" value="1"/>
</dbReference>
<reference evidence="5" key="1">
    <citation type="journal article" date="1995" name="Methods Enzymol.">
        <title>Evolutionary families of metallopeptidases.</title>
        <authorList>
            <person name="Rawlings N.D."/>
            <person name="Barrett A.J."/>
        </authorList>
    </citation>
    <scope>NUCLEOTIDE SEQUENCE</scope>
</reference>
<feature type="signal peptide" evidence="2">
    <location>
        <begin position="1"/>
        <end position="16"/>
    </location>
</feature>
<protein>
    <submittedName>
        <fullName evidence="5">Murein hydrolase activator EnvC family protein</fullName>
        <ecNumber evidence="5">3.4.-.-</ecNumber>
    </submittedName>
</protein>